<dbReference type="InterPro" id="IPR010982">
    <property type="entry name" value="Lambda_DNA-bd_dom_sf"/>
</dbReference>
<accession>A0ABZ2J242</accession>
<dbReference type="InterPro" id="IPR011051">
    <property type="entry name" value="RmlC_Cupin_sf"/>
</dbReference>
<dbReference type="SUPFAM" id="SSF51182">
    <property type="entry name" value="RmlC-like cupins"/>
    <property type="match status" value="1"/>
</dbReference>
<keyword evidence="2" id="KW-0238">DNA-binding</keyword>
<dbReference type="Pfam" id="PF07883">
    <property type="entry name" value="Cupin_2"/>
    <property type="match status" value="1"/>
</dbReference>
<feature type="domain" description="HTH cro/C1-type" evidence="4">
    <location>
        <begin position="12"/>
        <end position="66"/>
    </location>
</feature>
<dbReference type="Proteomes" id="UP001375370">
    <property type="component" value="Chromosome"/>
</dbReference>
<dbReference type="SUPFAM" id="SSF47413">
    <property type="entry name" value="lambda repressor-like DNA-binding domains"/>
    <property type="match status" value="1"/>
</dbReference>
<dbReference type="InterPro" id="IPR001387">
    <property type="entry name" value="Cro/C1-type_HTH"/>
</dbReference>
<dbReference type="EMBL" id="CP146612">
    <property type="protein sequence ID" value="WWX24953.1"/>
    <property type="molecule type" value="Genomic_DNA"/>
</dbReference>
<dbReference type="Pfam" id="PF01381">
    <property type="entry name" value="HTH_3"/>
    <property type="match status" value="1"/>
</dbReference>
<dbReference type="PROSITE" id="PS50943">
    <property type="entry name" value="HTH_CROC1"/>
    <property type="match status" value="1"/>
</dbReference>
<evidence type="ECO:0000256" key="1">
    <source>
        <dbReference type="ARBA" id="ARBA00023015"/>
    </source>
</evidence>
<reference evidence="5 6" key="1">
    <citation type="submission" date="2024-03" db="EMBL/GenBank/DDBJ databases">
        <title>A Dehalogenimonas Isolated from Estuarine Sediments Dihaloeliminates Chlorinated Alkanes.</title>
        <authorList>
            <person name="Yang Y."/>
            <person name="Wang H."/>
        </authorList>
    </citation>
    <scope>NUCLEOTIDE SEQUENCE [LARGE SCALE GENOMIC DNA]</scope>
    <source>
        <strain evidence="5 6">W</strain>
    </source>
</reference>
<dbReference type="PANTHER" id="PTHR46797">
    <property type="entry name" value="HTH-TYPE TRANSCRIPTIONAL REGULATOR"/>
    <property type="match status" value="1"/>
</dbReference>
<dbReference type="SMART" id="SM00530">
    <property type="entry name" value="HTH_XRE"/>
    <property type="match status" value="1"/>
</dbReference>
<name>A0ABZ2J242_9CHLR</name>
<evidence type="ECO:0000259" key="4">
    <source>
        <dbReference type="PROSITE" id="PS50943"/>
    </source>
</evidence>
<dbReference type="CDD" id="cd02209">
    <property type="entry name" value="cupin_XRE_C"/>
    <property type="match status" value="1"/>
</dbReference>
<dbReference type="RefSeq" id="WP_338737083.1">
    <property type="nucleotide sequence ID" value="NZ_CP146612.1"/>
</dbReference>
<evidence type="ECO:0000256" key="2">
    <source>
        <dbReference type="ARBA" id="ARBA00023125"/>
    </source>
</evidence>
<dbReference type="CDD" id="cd00093">
    <property type="entry name" value="HTH_XRE"/>
    <property type="match status" value="1"/>
</dbReference>
<keyword evidence="6" id="KW-1185">Reference proteome</keyword>
<evidence type="ECO:0000313" key="5">
    <source>
        <dbReference type="EMBL" id="WWX24953.1"/>
    </source>
</evidence>
<dbReference type="PANTHER" id="PTHR46797:SF23">
    <property type="entry name" value="HTH-TYPE TRANSCRIPTIONAL REGULATOR SUTR"/>
    <property type="match status" value="1"/>
</dbReference>
<evidence type="ECO:0000256" key="3">
    <source>
        <dbReference type="ARBA" id="ARBA00023163"/>
    </source>
</evidence>
<keyword evidence="3" id="KW-0804">Transcription</keyword>
<dbReference type="Gene3D" id="1.10.260.40">
    <property type="entry name" value="lambda repressor-like DNA-binding domains"/>
    <property type="match status" value="1"/>
</dbReference>
<evidence type="ECO:0000313" key="6">
    <source>
        <dbReference type="Proteomes" id="UP001375370"/>
    </source>
</evidence>
<sequence length="184" mass="20568">MEQRHNSLAANLQNIRESRNLSLEILSEMTGVSKSMLRQIEIGQSNPTVATIWKIANGLRLPFTALLRDRNQEITVKSFKQAGPITGDVPGYRIFPMIVFDPERAFETYYLEIDAGITLDAEPHQGNAEEHVFVLRGALEITVGSEPIKVAAENFMSFQANCAHQYRNDGPETMAAIMTISYLP</sequence>
<protein>
    <submittedName>
        <fullName evidence="5">XRE family transcriptional regulator</fullName>
    </submittedName>
</protein>
<dbReference type="InterPro" id="IPR013096">
    <property type="entry name" value="Cupin_2"/>
</dbReference>
<organism evidence="5 6">
    <name type="scientific">Candidatus Dehalogenimonas loeffleri</name>
    <dbReference type="NCBI Taxonomy" id="3127115"/>
    <lineage>
        <taxon>Bacteria</taxon>
        <taxon>Bacillati</taxon>
        <taxon>Chloroflexota</taxon>
        <taxon>Dehalococcoidia</taxon>
        <taxon>Dehalococcoidales</taxon>
        <taxon>Dehalococcoidaceae</taxon>
        <taxon>Dehalogenimonas</taxon>
    </lineage>
</organism>
<proteinExistence type="predicted"/>
<dbReference type="InterPro" id="IPR050807">
    <property type="entry name" value="TransReg_Diox_bact_type"/>
</dbReference>
<dbReference type="Gene3D" id="2.60.120.10">
    <property type="entry name" value="Jelly Rolls"/>
    <property type="match status" value="1"/>
</dbReference>
<gene>
    <name evidence="5" type="ORF">V8247_06755</name>
</gene>
<keyword evidence="1" id="KW-0805">Transcription regulation</keyword>
<dbReference type="InterPro" id="IPR014710">
    <property type="entry name" value="RmlC-like_jellyroll"/>
</dbReference>